<organism evidence="1 2">
    <name type="scientific">Vreelandella titanicae</name>
    <dbReference type="NCBI Taxonomy" id="664683"/>
    <lineage>
        <taxon>Bacteria</taxon>
        <taxon>Pseudomonadati</taxon>
        <taxon>Pseudomonadota</taxon>
        <taxon>Gammaproteobacteria</taxon>
        <taxon>Oceanospirillales</taxon>
        <taxon>Halomonadaceae</taxon>
        <taxon>Vreelandella</taxon>
    </lineage>
</organism>
<comment type="caution">
    <text evidence="1">The sequence shown here is derived from an EMBL/GenBank/DDBJ whole genome shotgun (WGS) entry which is preliminary data.</text>
</comment>
<accession>A0A558J7P7</accession>
<dbReference type="EMBL" id="VNFE01000003">
    <property type="protein sequence ID" value="TVU89665.1"/>
    <property type="molecule type" value="Genomic_DNA"/>
</dbReference>
<reference evidence="1 2" key="1">
    <citation type="submission" date="2019-07" db="EMBL/GenBank/DDBJ databases">
        <title>Diversity of Bacteria from Kongsfjorden, Arctic.</title>
        <authorList>
            <person name="Yu Y."/>
        </authorList>
    </citation>
    <scope>NUCLEOTIDE SEQUENCE [LARGE SCALE GENOMIC DNA]</scope>
    <source>
        <strain evidence="1 2">SM1922</strain>
    </source>
</reference>
<proteinExistence type="predicted"/>
<dbReference type="RefSeq" id="WP_144810771.1">
    <property type="nucleotide sequence ID" value="NZ_VNFE01000003.1"/>
</dbReference>
<protein>
    <submittedName>
        <fullName evidence="1">Uncharacterized protein</fullName>
    </submittedName>
</protein>
<gene>
    <name evidence="1" type="ORF">FQP89_09915</name>
</gene>
<evidence type="ECO:0000313" key="2">
    <source>
        <dbReference type="Proteomes" id="UP000317288"/>
    </source>
</evidence>
<sequence length="388" mass="43718">MKREFDLKLKDFPTIPNSLRKNATKNFAKSSVDIDIARLFHHYYIDKHGKCPPSPDLSQFEPAMFLTNENAFRFSGSGFGNYPAAKQAGSNQLGQALFRWFLHDHCGITYFAHMHNCLNRSVHRGFGQIKINRVDDGDVPDYLCAKNTNQICIGEAKGRYRSIGFRTKEFDNWRNQFNRIEVVDKGGAKISVKGYIIGSRFATEKSPRVRSTIFAEDPATPGERGLSEMESDFIRKGIVSLHYARIVEKMNMPLLAAALESGSQISDELRPRATVWEFQLGIDNLPKRYVGGYWPKANGFLPFRIENGKPVHNPSDPFRLDSEDPTFIGIEESIFKQVAALARSNDNAGINVSQYPDPGPFYSAISTLRDGSIVAPSEFFIPVDVVEY</sequence>
<evidence type="ECO:0000313" key="1">
    <source>
        <dbReference type="EMBL" id="TVU89665.1"/>
    </source>
</evidence>
<name>A0A558J7P7_9GAMM</name>
<dbReference type="AlphaFoldDB" id="A0A558J7P7"/>
<dbReference type="Proteomes" id="UP000317288">
    <property type="component" value="Unassembled WGS sequence"/>
</dbReference>